<dbReference type="SUPFAM" id="SSF117281">
    <property type="entry name" value="Kelch motif"/>
    <property type="match status" value="1"/>
</dbReference>
<proteinExistence type="predicted"/>
<dbReference type="InterPro" id="IPR015915">
    <property type="entry name" value="Kelch-typ_b-propeller"/>
</dbReference>
<sequence>MWSDFIPLPVPRYAPATQLWRDGKALEKEWRSEIPIPRGGPHRACVVVDDRIFVIGGQEGDFMAKPGSPIFKCSCRLEVKKSEREEHWEWKDHGSL</sequence>
<protein>
    <submittedName>
        <fullName evidence="1">Uncharacterized protein</fullName>
    </submittedName>
</protein>
<dbReference type="InterPro" id="IPR053256">
    <property type="entry name" value="Kelch_repeat-containing"/>
</dbReference>
<evidence type="ECO:0000313" key="1">
    <source>
        <dbReference type="EMBL" id="KAH0910034.1"/>
    </source>
</evidence>
<dbReference type="PANTHER" id="PTHR46773">
    <property type="match status" value="1"/>
</dbReference>
<dbReference type="PANTHER" id="PTHR46773:SF8">
    <property type="entry name" value="BNAA09G16920D PROTEIN"/>
    <property type="match status" value="1"/>
</dbReference>
<comment type="caution">
    <text evidence="1">The sequence shown here is derived from an EMBL/GenBank/DDBJ whole genome shotgun (WGS) entry which is preliminary data.</text>
</comment>
<reference evidence="1 2" key="1">
    <citation type="submission" date="2021-05" db="EMBL/GenBank/DDBJ databases">
        <title>Genome Assembly of Synthetic Allotetraploid Brassica napus Reveals Homoeologous Exchanges between Subgenomes.</title>
        <authorList>
            <person name="Davis J.T."/>
        </authorList>
    </citation>
    <scope>NUCLEOTIDE SEQUENCE [LARGE SCALE GENOMIC DNA]</scope>
    <source>
        <strain evidence="2">cv. Da-Ae</strain>
        <tissue evidence="1">Seedling</tissue>
    </source>
</reference>
<keyword evidence="2" id="KW-1185">Reference proteome</keyword>
<gene>
    <name evidence="1" type="ORF">HID58_033355</name>
</gene>
<accession>A0ABQ8BZ68</accession>
<name>A0ABQ8BZ68_BRANA</name>
<evidence type="ECO:0000313" key="2">
    <source>
        <dbReference type="Proteomes" id="UP000824890"/>
    </source>
</evidence>
<dbReference type="EMBL" id="JAGKQM010000009">
    <property type="protein sequence ID" value="KAH0910034.1"/>
    <property type="molecule type" value="Genomic_DNA"/>
</dbReference>
<dbReference type="Proteomes" id="UP000824890">
    <property type="component" value="Unassembled WGS sequence"/>
</dbReference>
<organism evidence="1 2">
    <name type="scientific">Brassica napus</name>
    <name type="common">Rape</name>
    <dbReference type="NCBI Taxonomy" id="3708"/>
    <lineage>
        <taxon>Eukaryota</taxon>
        <taxon>Viridiplantae</taxon>
        <taxon>Streptophyta</taxon>
        <taxon>Embryophyta</taxon>
        <taxon>Tracheophyta</taxon>
        <taxon>Spermatophyta</taxon>
        <taxon>Magnoliopsida</taxon>
        <taxon>eudicotyledons</taxon>
        <taxon>Gunneridae</taxon>
        <taxon>Pentapetalae</taxon>
        <taxon>rosids</taxon>
        <taxon>malvids</taxon>
        <taxon>Brassicales</taxon>
        <taxon>Brassicaceae</taxon>
        <taxon>Brassiceae</taxon>
        <taxon>Brassica</taxon>
    </lineage>
</organism>